<comment type="subcellular location">
    <subcellularLocation>
        <location evidence="1">Membrane</location>
        <topology evidence="1">Multi-pass membrane protein</topology>
    </subcellularLocation>
</comment>
<keyword evidence="8" id="KW-1185">Reference proteome</keyword>
<dbReference type="Pfam" id="PF07291">
    <property type="entry name" value="MauE"/>
    <property type="match status" value="1"/>
</dbReference>
<dbReference type="RefSeq" id="WP_286214085.1">
    <property type="nucleotide sequence ID" value="NZ_AP027736.1"/>
</dbReference>
<evidence type="ECO:0000313" key="8">
    <source>
        <dbReference type="Proteomes" id="UP001426770"/>
    </source>
</evidence>
<keyword evidence="3 5" id="KW-1133">Transmembrane helix</keyword>
<feature type="transmembrane region" description="Helical" evidence="5">
    <location>
        <begin position="23"/>
        <end position="42"/>
    </location>
</feature>
<organism evidence="7 8">
    <name type="scientific">Demequina sediminis</name>
    <dbReference type="NCBI Taxonomy" id="1930058"/>
    <lineage>
        <taxon>Bacteria</taxon>
        <taxon>Bacillati</taxon>
        <taxon>Actinomycetota</taxon>
        <taxon>Actinomycetes</taxon>
        <taxon>Micrococcales</taxon>
        <taxon>Demequinaceae</taxon>
        <taxon>Demequina</taxon>
    </lineage>
</organism>
<accession>A0ABP9WG26</accession>
<evidence type="ECO:0000259" key="6">
    <source>
        <dbReference type="Pfam" id="PF07291"/>
    </source>
</evidence>
<protein>
    <recommendedName>
        <fullName evidence="6">Methylamine utilisation protein MauE domain-containing protein</fullName>
    </recommendedName>
</protein>
<evidence type="ECO:0000256" key="2">
    <source>
        <dbReference type="ARBA" id="ARBA00022692"/>
    </source>
</evidence>
<sequence>MSTETAEAAVEAPAGRWGTVQPWLSLIVRLGMAGILIAAAIPKLVDIPQSIRAVRAYRLLPEAVVPFVGTMLPFLELLLAIFLLAGLFTRLASLVWLLMMAGFLVSVIWVWVKGYSIDCGCFGGGGDVEEGTTNYPVHLAERLGFVAMGTYLAIWPRSRFSLDRWMRAA</sequence>
<comment type="caution">
    <text evidence="7">The sequence shown here is derived from an EMBL/GenBank/DDBJ whole genome shotgun (WGS) entry which is preliminary data.</text>
</comment>
<evidence type="ECO:0000256" key="1">
    <source>
        <dbReference type="ARBA" id="ARBA00004141"/>
    </source>
</evidence>
<dbReference type="Proteomes" id="UP001426770">
    <property type="component" value="Unassembled WGS sequence"/>
</dbReference>
<proteinExistence type="predicted"/>
<gene>
    <name evidence="7" type="ORF">Lsed01_00600</name>
</gene>
<feature type="transmembrane region" description="Helical" evidence="5">
    <location>
        <begin position="94"/>
        <end position="112"/>
    </location>
</feature>
<feature type="domain" description="Methylamine utilisation protein MauE" evidence="6">
    <location>
        <begin position="22"/>
        <end position="152"/>
    </location>
</feature>
<dbReference type="InterPro" id="IPR009908">
    <property type="entry name" value="Methylamine_util_MauE"/>
</dbReference>
<evidence type="ECO:0000256" key="4">
    <source>
        <dbReference type="ARBA" id="ARBA00023136"/>
    </source>
</evidence>
<feature type="transmembrane region" description="Helical" evidence="5">
    <location>
        <begin position="63"/>
        <end position="88"/>
    </location>
</feature>
<evidence type="ECO:0000256" key="5">
    <source>
        <dbReference type="SAM" id="Phobius"/>
    </source>
</evidence>
<evidence type="ECO:0000313" key="7">
    <source>
        <dbReference type="EMBL" id="GAA5518178.1"/>
    </source>
</evidence>
<keyword evidence="4 5" id="KW-0472">Membrane</keyword>
<keyword evidence="2 5" id="KW-0812">Transmembrane</keyword>
<reference evidence="7 8" key="1">
    <citation type="submission" date="2024-02" db="EMBL/GenBank/DDBJ databases">
        <title>Lysinimicrobium sediminis NBRC 112286.</title>
        <authorList>
            <person name="Ichikawa N."/>
            <person name="Katano-Makiyama Y."/>
            <person name="Hidaka K."/>
        </authorList>
    </citation>
    <scope>NUCLEOTIDE SEQUENCE [LARGE SCALE GENOMIC DNA]</scope>
    <source>
        <strain evidence="7 8">NBRC 112286</strain>
    </source>
</reference>
<evidence type="ECO:0000256" key="3">
    <source>
        <dbReference type="ARBA" id="ARBA00022989"/>
    </source>
</evidence>
<name>A0ABP9WG26_9MICO</name>
<dbReference type="EMBL" id="BAABRR010000002">
    <property type="protein sequence ID" value="GAA5518178.1"/>
    <property type="molecule type" value="Genomic_DNA"/>
</dbReference>